<organism evidence="2">
    <name type="scientific">Timema californicum</name>
    <name type="common">California timema</name>
    <name type="synonym">Walking stick</name>
    <dbReference type="NCBI Taxonomy" id="61474"/>
    <lineage>
        <taxon>Eukaryota</taxon>
        <taxon>Metazoa</taxon>
        <taxon>Ecdysozoa</taxon>
        <taxon>Arthropoda</taxon>
        <taxon>Hexapoda</taxon>
        <taxon>Insecta</taxon>
        <taxon>Pterygota</taxon>
        <taxon>Neoptera</taxon>
        <taxon>Polyneoptera</taxon>
        <taxon>Phasmatodea</taxon>
        <taxon>Timematodea</taxon>
        <taxon>Timematoidea</taxon>
        <taxon>Timematidae</taxon>
        <taxon>Timema</taxon>
    </lineage>
</organism>
<dbReference type="GO" id="GO:0005634">
    <property type="term" value="C:nucleus"/>
    <property type="evidence" value="ECO:0007669"/>
    <property type="project" value="InterPro"/>
</dbReference>
<dbReference type="EMBL" id="OE183987">
    <property type="protein sequence ID" value="CAD7576207.1"/>
    <property type="molecule type" value="Genomic_DNA"/>
</dbReference>
<dbReference type="GO" id="GO:0006355">
    <property type="term" value="P:regulation of DNA-templated transcription"/>
    <property type="evidence" value="ECO:0007669"/>
    <property type="project" value="InterPro"/>
</dbReference>
<dbReference type="InterPro" id="IPR007207">
    <property type="entry name" value="Not_N"/>
</dbReference>
<protein>
    <submittedName>
        <fullName evidence="2">(California timema) hypothetical protein</fullName>
    </submittedName>
</protein>
<accession>A0A7R9JBN9</accession>
<dbReference type="Pfam" id="PF04065">
    <property type="entry name" value="Not3"/>
    <property type="match status" value="1"/>
</dbReference>
<evidence type="ECO:0000259" key="1">
    <source>
        <dbReference type="Pfam" id="PF04065"/>
    </source>
</evidence>
<proteinExistence type="predicted"/>
<sequence length="117" mass="13622">MRPSRVDRIMDRIARAVSIKPLVCVEQNIAAVELHTTSTLANYATEIRRIKDDIEYYIESAQEPDFEENEYIYDDIIGLDEVELSGIANMLVLCYTGLQRTRRSRLESHWRELGVME</sequence>
<reference evidence="2" key="1">
    <citation type="submission" date="2020-11" db="EMBL/GenBank/DDBJ databases">
        <authorList>
            <person name="Tran Van P."/>
        </authorList>
    </citation>
    <scope>NUCLEOTIDE SEQUENCE</scope>
</reference>
<gene>
    <name evidence="2" type="ORF">TCMB3V08_LOCUS8781</name>
</gene>
<feature type="domain" description="CCR4-Not complex component Not N-terminal" evidence="1">
    <location>
        <begin position="45"/>
        <end position="76"/>
    </location>
</feature>
<evidence type="ECO:0000313" key="2">
    <source>
        <dbReference type="EMBL" id="CAD7576207.1"/>
    </source>
</evidence>
<name>A0A7R9JBN9_TIMCA</name>
<dbReference type="AlphaFoldDB" id="A0A7R9JBN9"/>